<evidence type="ECO:0000313" key="2">
    <source>
        <dbReference type="Proteomes" id="UP000051861"/>
    </source>
</evidence>
<dbReference type="AlphaFoldDB" id="A0A0S7Y561"/>
<gene>
    <name evidence="1" type="ORF">AMJ44_03960</name>
</gene>
<name>A0A0S7Y561_UNCSA</name>
<comment type="caution">
    <text evidence="1">The sequence shown here is derived from an EMBL/GenBank/DDBJ whole genome shotgun (WGS) entry which is preliminary data.</text>
</comment>
<proteinExistence type="predicted"/>
<dbReference type="Proteomes" id="UP000051861">
    <property type="component" value="Unassembled WGS sequence"/>
</dbReference>
<organism evidence="1 2">
    <name type="scientific">candidate division WOR-1 bacterium DG_54_3</name>
    <dbReference type="NCBI Taxonomy" id="1703775"/>
    <lineage>
        <taxon>Bacteria</taxon>
        <taxon>Bacillati</taxon>
        <taxon>Saganbacteria</taxon>
    </lineage>
</organism>
<evidence type="ECO:0000313" key="1">
    <source>
        <dbReference type="EMBL" id="KPJ69401.1"/>
    </source>
</evidence>
<protein>
    <submittedName>
        <fullName evidence="1">Uncharacterized protein</fullName>
    </submittedName>
</protein>
<dbReference type="EMBL" id="LIZX01000025">
    <property type="protein sequence ID" value="KPJ69401.1"/>
    <property type="molecule type" value="Genomic_DNA"/>
</dbReference>
<accession>A0A0S7Y561</accession>
<reference evidence="1 2" key="1">
    <citation type="journal article" date="2015" name="Microbiome">
        <title>Genomic resolution of linkages in carbon, nitrogen, and sulfur cycling among widespread estuary sediment bacteria.</title>
        <authorList>
            <person name="Baker B.J."/>
            <person name="Lazar C.S."/>
            <person name="Teske A.P."/>
            <person name="Dick G.J."/>
        </authorList>
    </citation>
    <scope>NUCLEOTIDE SEQUENCE [LARGE SCALE GENOMIC DNA]</scope>
    <source>
        <strain evidence="1">DG_54_3</strain>
    </source>
</reference>
<sequence>MAIKITELQLKINNRPVTISLPPNISQKIGPEMRVAFEEKNVKLKGGGFPYPVAGSLLRKKGLRILYSEKIINGITKGIVSGCDILPERRLELKPLISLMVMENRYTEKYISIPRGDAADSAIFRKGIRLPPEKPALYFIYAKIGYLPSPSYRVWVYMVFDPQKSDGENINETLKNQHIIYSSKKVTLSKKD</sequence>